<organism evidence="1 2">
    <name type="scientific">Anaerovibrio slackiae</name>
    <dbReference type="NCBI Taxonomy" id="2652309"/>
    <lineage>
        <taxon>Bacteria</taxon>
        <taxon>Bacillati</taxon>
        <taxon>Bacillota</taxon>
        <taxon>Negativicutes</taxon>
        <taxon>Selenomonadales</taxon>
        <taxon>Selenomonadaceae</taxon>
        <taxon>Anaerovibrio</taxon>
    </lineage>
</organism>
<keyword evidence="2" id="KW-1185">Reference proteome</keyword>
<comment type="caution">
    <text evidence="1">The sequence shown here is derived from an EMBL/GenBank/DDBJ whole genome shotgun (WGS) entry which is preliminary data.</text>
</comment>
<reference evidence="1 2" key="1">
    <citation type="submission" date="2019-08" db="EMBL/GenBank/DDBJ databases">
        <title>In-depth cultivation of the pig gut microbiome towards novel bacterial diversity and tailored functional studies.</title>
        <authorList>
            <person name="Wylensek D."/>
            <person name="Hitch T.C.A."/>
            <person name="Clavel T."/>
        </authorList>
    </citation>
    <scope>NUCLEOTIDE SEQUENCE [LARGE SCALE GENOMIC DNA]</scope>
    <source>
        <strain evidence="1 2">WCA-693-APC-5D-A</strain>
    </source>
</reference>
<name>A0A6I2UAR7_9FIRM</name>
<dbReference type="Proteomes" id="UP000433181">
    <property type="component" value="Unassembled WGS sequence"/>
</dbReference>
<evidence type="ECO:0000313" key="2">
    <source>
        <dbReference type="Proteomes" id="UP000433181"/>
    </source>
</evidence>
<accession>A0A6I2UAR7</accession>
<protein>
    <recommendedName>
        <fullName evidence="3">GIY-YIG domain-containing protein</fullName>
    </recommendedName>
</protein>
<dbReference type="EMBL" id="VUNR01000010">
    <property type="protein sequence ID" value="MSU08603.1"/>
    <property type="molecule type" value="Genomic_DNA"/>
</dbReference>
<sequence>MENIDNAKFKEYNGVYAISRVWGEKTSEPQKEKLLYIGKTERSFEQRIFEHTQYKLADKRGNMYVRFGIIQNEFPPEVLDDIESALICSLQPELNRSKIKEYTYKSDYFVYIINEGYRGVDVIAKEIDAKLQFYE</sequence>
<dbReference type="AlphaFoldDB" id="A0A6I2UAR7"/>
<gene>
    <name evidence="1" type="ORF">FYJ84_06350</name>
</gene>
<evidence type="ECO:0000313" key="1">
    <source>
        <dbReference type="EMBL" id="MSU08603.1"/>
    </source>
</evidence>
<proteinExistence type="predicted"/>
<dbReference type="RefSeq" id="WP_154406771.1">
    <property type="nucleotide sequence ID" value="NZ_VUNR01000010.1"/>
</dbReference>
<dbReference type="GeneID" id="96778534"/>
<evidence type="ECO:0008006" key="3">
    <source>
        <dbReference type="Google" id="ProtNLM"/>
    </source>
</evidence>